<accession>A0A401GUL5</accession>
<dbReference type="AlphaFoldDB" id="A0A401GUL5"/>
<gene>
    <name evidence="3" type="ORF">SCP_0804510</name>
</gene>
<dbReference type="Proteomes" id="UP000287166">
    <property type="component" value="Unassembled WGS sequence"/>
</dbReference>
<dbReference type="EMBL" id="BFAD01000008">
    <property type="protein sequence ID" value="GBE85927.1"/>
    <property type="molecule type" value="Genomic_DNA"/>
</dbReference>
<dbReference type="InParanoid" id="A0A401GUL5"/>
<keyword evidence="2" id="KW-0812">Transmembrane</keyword>
<evidence type="ECO:0000256" key="1">
    <source>
        <dbReference type="SAM" id="MobiDB-lite"/>
    </source>
</evidence>
<feature type="region of interest" description="Disordered" evidence="1">
    <location>
        <begin position="396"/>
        <end position="478"/>
    </location>
</feature>
<protein>
    <submittedName>
        <fullName evidence="3">Uncharacterized protein</fullName>
    </submittedName>
</protein>
<feature type="transmembrane region" description="Helical" evidence="2">
    <location>
        <begin position="189"/>
        <end position="209"/>
    </location>
</feature>
<evidence type="ECO:0000313" key="3">
    <source>
        <dbReference type="EMBL" id="GBE85927.1"/>
    </source>
</evidence>
<feature type="transmembrane region" description="Helical" evidence="2">
    <location>
        <begin position="161"/>
        <end position="183"/>
    </location>
</feature>
<dbReference type="STRING" id="139825.A0A401GUL5"/>
<feature type="compositionally biased region" description="Basic and acidic residues" evidence="1">
    <location>
        <begin position="422"/>
        <end position="464"/>
    </location>
</feature>
<feature type="transmembrane region" description="Helical" evidence="2">
    <location>
        <begin position="292"/>
        <end position="312"/>
    </location>
</feature>
<reference evidence="3 4" key="1">
    <citation type="journal article" date="2018" name="Sci. Rep.">
        <title>Genome sequence of the cauliflower mushroom Sparassis crispa (Hanabiratake) and its association with beneficial usage.</title>
        <authorList>
            <person name="Kiyama R."/>
            <person name="Furutani Y."/>
            <person name="Kawaguchi K."/>
            <person name="Nakanishi T."/>
        </authorList>
    </citation>
    <scope>NUCLEOTIDE SEQUENCE [LARGE SCALE GENOMIC DNA]</scope>
</reference>
<feature type="transmembrane region" description="Helical" evidence="2">
    <location>
        <begin position="65"/>
        <end position="88"/>
    </location>
</feature>
<organism evidence="3 4">
    <name type="scientific">Sparassis crispa</name>
    <dbReference type="NCBI Taxonomy" id="139825"/>
    <lineage>
        <taxon>Eukaryota</taxon>
        <taxon>Fungi</taxon>
        <taxon>Dikarya</taxon>
        <taxon>Basidiomycota</taxon>
        <taxon>Agaricomycotina</taxon>
        <taxon>Agaricomycetes</taxon>
        <taxon>Polyporales</taxon>
        <taxon>Sparassidaceae</taxon>
        <taxon>Sparassis</taxon>
    </lineage>
</organism>
<dbReference type="RefSeq" id="XP_027616840.1">
    <property type="nucleotide sequence ID" value="XM_027761039.1"/>
</dbReference>
<keyword evidence="2" id="KW-0472">Membrane</keyword>
<feature type="transmembrane region" description="Helical" evidence="2">
    <location>
        <begin position="39"/>
        <end position="59"/>
    </location>
</feature>
<dbReference type="GeneID" id="38782844"/>
<proteinExistence type="predicted"/>
<dbReference type="OrthoDB" id="1937642at2759"/>
<keyword evidence="2" id="KW-1133">Transmembrane helix</keyword>
<name>A0A401GUL5_9APHY</name>
<feature type="transmembrane region" description="Helical" evidence="2">
    <location>
        <begin position="266"/>
        <end position="286"/>
    </location>
</feature>
<keyword evidence="4" id="KW-1185">Reference proteome</keyword>
<comment type="caution">
    <text evidence="3">The sequence shown here is derived from an EMBL/GenBank/DDBJ whole genome shotgun (WGS) entry which is preliminary data.</text>
</comment>
<evidence type="ECO:0000313" key="4">
    <source>
        <dbReference type="Proteomes" id="UP000287166"/>
    </source>
</evidence>
<feature type="region of interest" description="Disordered" evidence="1">
    <location>
        <begin position="503"/>
        <end position="524"/>
    </location>
</feature>
<evidence type="ECO:0000256" key="2">
    <source>
        <dbReference type="SAM" id="Phobius"/>
    </source>
</evidence>
<sequence length="524" mass="57144">MPPSVVWSSSLSPFTRRDVSQLQPSLFAAKTQWQNPNDILTYLMIIGGDIVQCAIAQLAGGPPLIFGISLAPVAFSFGWVAYAFNAIVSAVGDRHLMPPPDFSITVINVKSGYARTNQSWVLGRLLRDYRRPREHQHHHGLAISFFRVSATTTPCSPARDWVYWSGVAAIVLQLGISVIPGAIWGNWMVLIITAGGTLLALAGSALPQWQREKWAARRIGNNQREVACLTSGNGSHSAMVIISDGIGVKLEDLAAGREVHGWAAKVTLYASFVLAGLWIVHLITVKSLAEDAWYSLLVGAIGMLQNALAAGARRSPEAMGFHLEDVGVAYDPKVFKALVKAEEIESQTGLCLLPIFFPGGLHKHEEAWRDERLAQYAKEKAENALGEEKVLLSETDRTTILTPTKTTEKFHEMSEDEGTETVGHDSTEAAEKVKVGPERSEKGSPERSEEGSPERSDIADRKIVNDAAAEVPKKAPDRIEDYTWREKRMASYAEATLVNPIATIPPADQQNSPATPAVDDLKAL</sequence>